<sequence length="238" mass="26199">MKWLWAWLMSWLTVVNPVPSPSTSLGVIDPSPAVLQEFGEFRYSQAIVNDFSRLRLFSNLVEPKSAAELAAAKNCEFLVNAGFYDISNQHLGWFQVNGRELSPKQNNRLFDGYLSITSGAAEIGFAPRPAADFGLQSGPVLVFDAKPLKLTIKDDQPRRRMAAAITQDEQLIFLVILSPQSDYSGPLLADTPRIVLSINQDIVAAINLDGGSASAFITPEVNLPEYQPIGGYFCYTKL</sequence>
<evidence type="ECO:0000259" key="1">
    <source>
        <dbReference type="Pfam" id="PF09992"/>
    </source>
</evidence>
<name>A0A1F5DJV8_9BACT</name>
<dbReference type="STRING" id="1797460.A3E73_01275"/>
<reference evidence="2 3" key="1">
    <citation type="journal article" date="2016" name="Nat. Commun.">
        <title>Thousands of microbial genomes shed light on interconnected biogeochemical processes in an aquifer system.</title>
        <authorList>
            <person name="Anantharaman K."/>
            <person name="Brown C.T."/>
            <person name="Hug L.A."/>
            <person name="Sharon I."/>
            <person name="Castelle C.J."/>
            <person name="Probst A.J."/>
            <person name="Thomas B.C."/>
            <person name="Singh A."/>
            <person name="Wilkins M.J."/>
            <person name="Karaoz U."/>
            <person name="Brodie E.L."/>
            <person name="Williams K.H."/>
            <person name="Hubbard S.S."/>
            <person name="Banfield J.F."/>
        </authorList>
    </citation>
    <scope>NUCLEOTIDE SEQUENCE [LARGE SCALE GENOMIC DNA]</scope>
</reference>
<comment type="caution">
    <text evidence="2">The sequence shown here is derived from an EMBL/GenBank/DDBJ whole genome shotgun (WGS) entry which is preliminary data.</text>
</comment>
<proteinExistence type="predicted"/>
<protein>
    <recommendedName>
        <fullName evidence="1">Phosphodiester glycosidase domain-containing protein</fullName>
    </recommendedName>
</protein>
<evidence type="ECO:0000313" key="2">
    <source>
        <dbReference type="EMBL" id="OGD55428.1"/>
    </source>
</evidence>
<dbReference type="Proteomes" id="UP000176791">
    <property type="component" value="Unassembled WGS sequence"/>
</dbReference>
<evidence type="ECO:0000313" key="3">
    <source>
        <dbReference type="Proteomes" id="UP000176791"/>
    </source>
</evidence>
<accession>A0A1F5DJV8</accession>
<dbReference type="AlphaFoldDB" id="A0A1F5DJV8"/>
<gene>
    <name evidence="2" type="ORF">A3E73_01275</name>
</gene>
<organism evidence="2 3">
    <name type="scientific">Candidatus Beckwithbacteria bacterium RIFCSPHIGHO2_12_FULL_47_17</name>
    <dbReference type="NCBI Taxonomy" id="1797460"/>
    <lineage>
        <taxon>Bacteria</taxon>
        <taxon>Candidatus Beckwithiibacteriota</taxon>
    </lineage>
</organism>
<dbReference type="Pfam" id="PF09992">
    <property type="entry name" value="NAGPA"/>
    <property type="match status" value="1"/>
</dbReference>
<dbReference type="InterPro" id="IPR018711">
    <property type="entry name" value="NAGPA"/>
</dbReference>
<dbReference type="EMBL" id="MEZN01000044">
    <property type="protein sequence ID" value="OGD55428.1"/>
    <property type="molecule type" value="Genomic_DNA"/>
</dbReference>
<feature type="domain" description="Phosphodiester glycosidase" evidence="1">
    <location>
        <begin position="74"/>
        <end position="223"/>
    </location>
</feature>